<dbReference type="InterPro" id="IPR050464">
    <property type="entry name" value="Zeta_carotene_desat/Oxidored"/>
</dbReference>
<evidence type="ECO:0000256" key="8">
    <source>
        <dbReference type="ARBA" id="ARBA00022827"/>
    </source>
</evidence>
<name>A0A073KAA8_9BACI</name>
<evidence type="ECO:0000256" key="4">
    <source>
        <dbReference type="ARBA" id="ARBA00008310"/>
    </source>
</evidence>
<evidence type="ECO:0000256" key="5">
    <source>
        <dbReference type="ARBA" id="ARBA00012402"/>
    </source>
</evidence>
<comment type="subcellular location">
    <subcellularLocation>
        <location evidence="11">Cytoplasm</location>
    </subcellularLocation>
</comment>
<comment type="pathway">
    <text evidence="3 11">Porphyrin-containing compound metabolism; protoheme biosynthesis.</text>
</comment>
<evidence type="ECO:0000256" key="9">
    <source>
        <dbReference type="ARBA" id="ARBA00023002"/>
    </source>
</evidence>
<dbReference type="NCBIfam" id="NF009081">
    <property type="entry name" value="PRK12416.1"/>
    <property type="match status" value="1"/>
</dbReference>
<dbReference type="Gene3D" id="3.50.50.60">
    <property type="entry name" value="FAD/NAD(P)-binding domain"/>
    <property type="match status" value="1"/>
</dbReference>
<evidence type="ECO:0000259" key="12">
    <source>
        <dbReference type="Pfam" id="PF01593"/>
    </source>
</evidence>
<keyword evidence="10 11" id="KW-0350">Heme biosynthesis</keyword>
<gene>
    <name evidence="13" type="ORF">BAGA_08255</name>
</gene>
<dbReference type="FunFam" id="1.10.3110.10:FF:000004">
    <property type="entry name" value="Protoporphyrinogen oxidase"/>
    <property type="match status" value="1"/>
</dbReference>
<dbReference type="UniPathway" id="UPA00252"/>
<reference evidence="13 14" key="1">
    <citation type="submission" date="2014-06" db="EMBL/GenBank/DDBJ databases">
        <title>Draft genome sequence of Bacillus gaemokensis JCM 15801 (MCCC 1A00707).</title>
        <authorList>
            <person name="Lai Q."/>
            <person name="Liu Y."/>
            <person name="Shao Z."/>
        </authorList>
    </citation>
    <scope>NUCLEOTIDE SEQUENCE [LARGE SCALE GENOMIC DNA]</scope>
    <source>
        <strain evidence="13 14">JCM 15801</strain>
    </source>
</reference>
<comment type="cofactor">
    <cofactor evidence="2 11">
        <name>FAD</name>
        <dbReference type="ChEBI" id="CHEBI:57692"/>
    </cofactor>
</comment>
<dbReference type="InterPro" id="IPR036188">
    <property type="entry name" value="FAD/NAD-bd_sf"/>
</dbReference>
<dbReference type="AlphaFoldDB" id="A0A073KAA8"/>
<organism evidence="13 14">
    <name type="scientific">Bacillus gaemokensis</name>
    <dbReference type="NCBI Taxonomy" id="574375"/>
    <lineage>
        <taxon>Bacteria</taxon>
        <taxon>Bacillati</taxon>
        <taxon>Bacillota</taxon>
        <taxon>Bacilli</taxon>
        <taxon>Bacillales</taxon>
        <taxon>Bacillaceae</taxon>
        <taxon>Bacillus</taxon>
        <taxon>Bacillus cereus group</taxon>
    </lineage>
</organism>
<keyword evidence="8 11" id="KW-0274">FAD</keyword>
<dbReference type="SUPFAM" id="SSF54373">
    <property type="entry name" value="FAD-linked reductases, C-terminal domain"/>
    <property type="match status" value="1"/>
</dbReference>
<keyword evidence="7 11" id="KW-0285">Flavoprotein</keyword>
<dbReference type="NCBIfam" id="TIGR00562">
    <property type="entry name" value="proto_IX_ox"/>
    <property type="match status" value="1"/>
</dbReference>
<keyword evidence="11" id="KW-0963">Cytoplasm</keyword>
<dbReference type="SUPFAM" id="SSF51905">
    <property type="entry name" value="FAD/NAD(P)-binding domain"/>
    <property type="match status" value="1"/>
</dbReference>
<dbReference type="GO" id="GO:0005737">
    <property type="term" value="C:cytoplasm"/>
    <property type="evidence" value="ECO:0007669"/>
    <property type="project" value="UniProtKB-SubCell"/>
</dbReference>
<comment type="caution">
    <text evidence="13">The sequence shown here is derived from an EMBL/GenBank/DDBJ whole genome shotgun (WGS) entry which is preliminary data.</text>
</comment>
<dbReference type="Gene3D" id="1.10.3110.10">
    <property type="entry name" value="protoporphyrinogen ix oxidase, domain 3"/>
    <property type="match status" value="1"/>
</dbReference>
<keyword evidence="14" id="KW-1185">Reference proteome</keyword>
<dbReference type="GO" id="GO:0004729">
    <property type="term" value="F:oxygen-dependent protoporphyrinogen oxidase activity"/>
    <property type="evidence" value="ECO:0007669"/>
    <property type="project" value="UniProtKB-UniRule"/>
</dbReference>
<dbReference type="Pfam" id="PF01593">
    <property type="entry name" value="Amino_oxidase"/>
    <property type="match status" value="1"/>
</dbReference>
<dbReference type="RefSeq" id="WP_033675475.1">
    <property type="nucleotide sequence ID" value="NZ_JOTM01000015.1"/>
</dbReference>
<evidence type="ECO:0000256" key="2">
    <source>
        <dbReference type="ARBA" id="ARBA00001974"/>
    </source>
</evidence>
<accession>A0A073KAA8</accession>
<protein>
    <recommendedName>
        <fullName evidence="6 11">Coproporphyrinogen III oxidase</fullName>
        <ecNumber evidence="5 11">1.3.3.15</ecNumber>
    </recommendedName>
</protein>
<sequence length="466" mass="51792">MKTVVVIGGGITGLSTMYYLERLKKDCNIDVDLILVEQNKYLGGKIRSLKEQDFMMETGADSIVARNENVMPLVKELNLEGEMVYNETGISYIYSNDMLHPIPSDTVFGIPTSVESLFNSTLVSTKGKIVALKDFITKNKGFTKDTSLAVFLESFLGKELVEKQISPVLSGVYSGKLNELTMASTLPYLLDYKNKYGSIIKGFEVNKKQFQAAGNKKFLSFKSGLSTIINQLEEALTETEIRKGVTTTNVSKDGDTYEISFSNHETIKADYVVLATPHDVAQTVLHSNELDSDFNKFKNSSLISIYLGFEIPDDQLPADGTGFIVAENSNLYCDACTWTSRKWKHTSDKQNLLVRMFYKSSNPAYEKIKHNSKEELIQVALSDIEKSLGIKGEPQTVEVTNWKDLMPNYHLEHNQAVQSLNEKLSAVFPNVYIAGASYYGVGIGACIGNGKKTAGMIMDTLHTHSK</sequence>
<dbReference type="OrthoDB" id="9805195at2"/>
<evidence type="ECO:0000256" key="3">
    <source>
        <dbReference type="ARBA" id="ARBA00004744"/>
    </source>
</evidence>
<keyword evidence="9 11" id="KW-0560">Oxidoreductase</keyword>
<evidence type="ECO:0000256" key="10">
    <source>
        <dbReference type="ARBA" id="ARBA00023133"/>
    </source>
</evidence>
<comment type="function">
    <text evidence="11">Involved in coproporphyrin-dependent heme b biosynthesis. Catalyzes the oxidation of coproporphyrinogen III to coproporphyrin III.</text>
</comment>
<dbReference type="InterPro" id="IPR004572">
    <property type="entry name" value="Protoporphyrinogen_oxidase"/>
</dbReference>
<dbReference type="InterPro" id="IPR002937">
    <property type="entry name" value="Amino_oxidase"/>
</dbReference>
<dbReference type="Proteomes" id="UP000027778">
    <property type="component" value="Unassembled WGS sequence"/>
</dbReference>
<feature type="domain" description="Amine oxidase" evidence="12">
    <location>
        <begin position="11"/>
        <end position="455"/>
    </location>
</feature>
<dbReference type="EC" id="1.3.3.15" evidence="5 11"/>
<evidence type="ECO:0000313" key="13">
    <source>
        <dbReference type="EMBL" id="KEK23480.1"/>
    </source>
</evidence>
<dbReference type="GO" id="GO:0006783">
    <property type="term" value="P:heme biosynthetic process"/>
    <property type="evidence" value="ECO:0007669"/>
    <property type="project" value="UniProtKB-UniRule"/>
</dbReference>
<evidence type="ECO:0000256" key="11">
    <source>
        <dbReference type="RuleBase" id="RU364052"/>
    </source>
</evidence>
<proteinExistence type="inferred from homology"/>
<evidence type="ECO:0000256" key="7">
    <source>
        <dbReference type="ARBA" id="ARBA00022630"/>
    </source>
</evidence>
<evidence type="ECO:0000256" key="6">
    <source>
        <dbReference type="ARBA" id="ARBA00019046"/>
    </source>
</evidence>
<dbReference type="eggNOG" id="COG1232">
    <property type="taxonomic scope" value="Bacteria"/>
</dbReference>
<dbReference type="EMBL" id="JOTM01000015">
    <property type="protein sequence ID" value="KEK23480.1"/>
    <property type="molecule type" value="Genomic_DNA"/>
</dbReference>
<dbReference type="PANTHER" id="PTHR42923:SF3">
    <property type="entry name" value="PROTOPORPHYRINOGEN OXIDASE"/>
    <property type="match status" value="1"/>
</dbReference>
<dbReference type="Gene3D" id="3.90.660.20">
    <property type="entry name" value="Protoporphyrinogen oxidase, mitochondrial, domain 2"/>
    <property type="match status" value="1"/>
</dbReference>
<dbReference type="PANTHER" id="PTHR42923">
    <property type="entry name" value="PROTOPORPHYRINOGEN OXIDASE"/>
    <property type="match status" value="1"/>
</dbReference>
<dbReference type="STRING" id="574375.AZF08_15460"/>
<evidence type="ECO:0000256" key="1">
    <source>
        <dbReference type="ARBA" id="ARBA00001755"/>
    </source>
</evidence>
<comment type="similarity">
    <text evidence="4 11">Belongs to the protoporphyrinogen/coproporphyrinogen oxidase family. Coproporphyrinogen III oxidase subfamily.</text>
</comment>
<evidence type="ECO:0000313" key="14">
    <source>
        <dbReference type="Proteomes" id="UP000027778"/>
    </source>
</evidence>
<comment type="catalytic activity">
    <reaction evidence="1">
        <text>coproporphyrinogen III + 3 O2 = coproporphyrin III + 3 H2O2</text>
        <dbReference type="Rhea" id="RHEA:43436"/>
        <dbReference type="ChEBI" id="CHEBI:15379"/>
        <dbReference type="ChEBI" id="CHEBI:16240"/>
        <dbReference type="ChEBI" id="CHEBI:57309"/>
        <dbReference type="ChEBI" id="CHEBI:131725"/>
        <dbReference type="EC" id="1.3.3.15"/>
    </reaction>
    <physiologicalReaction direction="left-to-right" evidence="1">
        <dbReference type="Rhea" id="RHEA:43437"/>
    </physiologicalReaction>
</comment>